<dbReference type="RefSeq" id="WP_044730818.1">
    <property type="nucleotide sequence ID" value="NZ_JYBP01000003.1"/>
</dbReference>
<feature type="transmembrane region" description="Helical" evidence="8">
    <location>
        <begin position="99"/>
        <end position="123"/>
    </location>
</feature>
<evidence type="ECO:0000256" key="7">
    <source>
        <dbReference type="ARBA" id="ARBA00023136"/>
    </source>
</evidence>
<keyword evidence="6 8" id="KW-1133">Transmembrane helix</keyword>
<feature type="transmembrane region" description="Helical" evidence="8">
    <location>
        <begin position="265"/>
        <end position="290"/>
    </location>
</feature>
<dbReference type="GO" id="GO:0035435">
    <property type="term" value="P:phosphate ion transmembrane transport"/>
    <property type="evidence" value="ECO:0007669"/>
    <property type="project" value="InterPro"/>
</dbReference>
<dbReference type="Proteomes" id="UP000032522">
    <property type="component" value="Unassembled WGS sequence"/>
</dbReference>
<evidence type="ECO:0000256" key="3">
    <source>
        <dbReference type="ARBA" id="ARBA00022448"/>
    </source>
</evidence>
<feature type="domain" description="ABC transmembrane type-1" evidence="9">
    <location>
        <begin position="62"/>
        <end position="279"/>
    </location>
</feature>
<evidence type="ECO:0000256" key="8">
    <source>
        <dbReference type="RuleBase" id="RU363043"/>
    </source>
</evidence>
<feature type="transmembrane region" description="Helical" evidence="8">
    <location>
        <begin position="12"/>
        <end position="33"/>
    </location>
</feature>
<evidence type="ECO:0000256" key="5">
    <source>
        <dbReference type="ARBA" id="ARBA00022692"/>
    </source>
</evidence>
<reference evidence="10 11" key="1">
    <citation type="submission" date="2015-01" db="EMBL/GenBank/DDBJ databases">
        <authorList>
            <person name="Filippidou S."/>
            <person name="Jeanneret N."/>
            <person name="Russel-Delif L."/>
            <person name="Junier T."/>
            <person name="Wunderlin T."/>
            <person name="Molina V."/>
            <person name="Johnson S.L."/>
            <person name="Davenport K.W."/>
            <person name="Chain P.S."/>
            <person name="Dorador C."/>
            <person name="Junier P."/>
        </authorList>
    </citation>
    <scope>NUCLEOTIDE SEQUENCE [LARGE SCALE GENOMIC DNA]</scope>
    <source>
        <strain evidence="10 11">Et7/4</strain>
    </source>
</reference>
<evidence type="ECO:0000313" key="10">
    <source>
        <dbReference type="EMBL" id="KJE28297.1"/>
    </source>
</evidence>
<feature type="transmembrane region" description="Helical" evidence="8">
    <location>
        <begin position="129"/>
        <end position="148"/>
    </location>
</feature>
<dbReference type="GO" id="GO:0005886">
    <property type="term" value="C:plasma membrane"/>
    <property type="evidence" value="ECO:0007669"/>
    <property type="project" value="UniProtKB-SubCell"/>
</dbReference>
<comment type="caution">
    <text evidence="10">The sequence shown here is derived from an EMBL/GenBank/DDBJ whole genome shotgun (WGS) entry which is preliminary data.</text>
</comment>
<comment type="subcellular location">
    <subcellularLocation>
        <location evidence="1 8">Cell membrane</location>
        <topology evidence="1 8">Multi-pass membrane protein</topology>
    </subcellularLocation>
</comment>
<dbReference type="GO" id="GO:0005315">
    <property type="term" value="F:phosphate transmembrane transporter activity"/>
    <property type="evidence" value="ECO:0007669"/>
    <property type="project" value="InterPro"/>
</dbReference>
<evidence type="ECO:0000256" key="6">
    <source>
        <dbReference type="ARBA" id="ARBA00022989"/>
    </source>
</evidence>
<dbReference type="Pfam" id="PF00528">
    <property type="entry name" value="BPD_transp_1"/>
    <property type="match status" value="1"/>
</dbReference>
<evidence type="ECO:0000313" key="11">
    <source>
        <dbReference type="Proteomes" id="UP000032522"/>
    </source>
</evidence>
<comment type="similarity">
    <text evidence="2 8">Belongs to the binding-protein-dependent transport system permease family. CysTW subfamily.</text>
</comment>
<organism evidence="10 11">
    <name type="scientific">Geobacillus kaustophilus</name>
    <dbReference type="NCBI Taxonomy" id="1462"/>
    <lineage>
        <taxon>Bacteria</taxon>
        <taxon>Bacillati</taxon>
        <taxon>Bacillota</taxon>
        <taxon>Bacilli</taxon>
        <taxon>Bacillales</taxon>
        <taxon>Anoxybacillaceae</taxon>
        <taxon>Geobacillus</taxon>
        <taxon>Geobacillus thermoleovorans group</taxon>
    </lineage>
</organism>
<feature type="transmembrane region" description="Helical" evidence="8">
    <location>
        <begin position="190"/>
        <end position="212"/>
    </location>
</feature>
<proteinExistence type="inferred from homology"/>
<evidence type="ECO:0000256" key="2">
    <source>
        <dbReference type="ARBA" id="ARBA00007069"/>
    </source>
</evidence>
<dbReference type="PANTHER" id="PTHR43470:SF4">
    <property type="entry name" value="ABC TRANSPORTER PERMEASE PROTEIN YQGI-RELATED"/>
    <property type="match status" value="1"/>
</dbReference>
<dbReference type="PATRIC" id="fig|1462.6.peg.669"/>
<sequence length="307" mass="32597">MTARMIDKVWTGIFYAVAAAVIGLLIFFFAVVLSKGAGFWQPEFLFGRPSNTQAGGGIGPQLINSFYMLVVTLLLSVPLSLGAGIYLAEYAKQGRIVGFIRLCLETMASLPSIVVGLFGLLAFVTLTGWGYTLLGGALAVTIINLPGLTRICETAILDVPSNIKEGSLALGATRWQTLVKAVLPAAIPQIVTGVILSAGRIFGEAAVFIYTAGLTTPMLRWDADWGSQANPLNVFRPAETLTVHIWKLNSEGIVPDAKLIAAKSAAVLMVAVLLFNLAARLASSLLARYFSGGRRARPGRGERSKAA</sequence>
<dbReference type="PROSITE" id="PS50928">
    <property type="entry name" value="ABC_TM1"/>
    <property type="match status" value="1"/>
</dbReference>
<name>A0A0D8BY60_GEOKU</name>
<dbReference type="CDD" id="cd06261">
    <property type="entry name" value="TM_PBP2"/>
    <property type="match status" value="1"/>
</dbReference>
<keyword evidence="4 8" id="KW-1003">Cell membrane</keyword>
<protein>
    <recommendedName>
        <fullName evidence="8">Phosphate transport system permease protein PstA</fullName>
    </recommendedName>
</protein>
<dbReference type="EMBL" id="JYBP01000003">
    <property type="protein sequence ID" value="KJE28297.1"/>
    <property type="molecule type" value="Genomic_DNA"/>
</dbReference>
<dbReference type="AlphaFoldDB" id="A0A0D8BY60"/>
<dbReference type="Gene3D" id="1.10.3720.10">
    <property type="entry name" value="MetI-like"/>
    <property type="match status" value="1"/>
</dbReference>
<dbReference type="InterPro" id="IPR000515">
    <property type="entry name" value="MetI-like"/>
</dbReference>
<keyword evidence="7 8" id="KW-0472">Membrane</keyword>
<evidence type="ECO:0000259" key="9">
    <source>
        <dbReference type="PROSITE" id="PS50928"/>
    </source>
</evidence>
<accession>A0A0D8BY60</accession>
<dbReference type="OrthoDB" id="9807065at2"/>
<dbReference type="InterPro" id="IPR005672">
    <property type="entry name" value="Phosphate_PstA"/>
</dbReference>
<dbReference type="InterPro" id="IPR035906">
    <property type="entry name" value="MetI-like_sf"/>
</dbReference>
<keyword evidence="5 8" id="KW-0812">Transmembrane</keyword>
<dbReference type="NCBIfam" id="TIGR00974">
    <property type="entry name" value="3a0107s02c"/>
    <property type="match status" value="1"/>
</dbReference>
<dbReference type="PANTHER" id="PTHR43470">
    <property type="entry name" value="PHOSPHATE TRANSPORT SYSTEM PERMEASE PROTEIN PSTA-RELATED"/>
    <property type="match status" value="1"/>
</dbReference>
<keyword evidence="3" id="KW-0813">Transport</keyword>
<evidence type="ECO:0000256" key="4">
    <source>
        <dbReference type="ARBA" id="ARBA00022475"/>
    </source>
</evidence>
<feature type="transmembrane region" description="Helical" evidence="8">
    <location>
        <begin position="66"/>
        <end position="87"/>
    </location>
</feature>
<evidence type="ECO:0000256" key="1">
    <source>
        <dbReference type="ARBA" id="ARBA00004651"/>
    </source>
</evidence>
<dbReference type="SUPFAM" id="SSF161098">
    <property type="entry name" value="MetI-like"/>
    <property type="match status" value="1"/>
</dbReference>
<gene>
    <name evidence="10" type="primary">pstA</name>
    <name evidence="10" type="ORF">LG52_536</name>
</gene>